<reference evidence="2" key="1">
    <citation type="journal article" date="2019" name="Sci. Rep.">
        <title>Draft genome of Tanacetum cinerariifolium, the natural source of mosquito coil.</title>
        <authorList>
            <person name="Yamashiro T."/>
            <person name="Shiraishi A."/>
            <person name="Satake H."/>
            <person name="Nakayama K."/>
        </authorList>
    </citation>
    <scope>NUCLEOTIDE SEQUENCE</scope>
</reference>
<keyword evidence="2" id="KW-0695">RNA-directed DNA polymerase</keyword>
<dbReference type="EMBL" id="BKCJ010002463">
    <property type="protein sequence ID" value="GEU48729.1"/>
    <property type="molecule type" value="Genomic_DNA"/>
</dbReference>
<sequence>MQTRSSSRLVSDQSSNSTSSTYPNPKGHNRRRSKQRIVNSNLEEHSHHVVMMADRRTMAQLLQAPTEGYEDALVVPIIIADNFELNHGLLTLVKNKQFYGHDKEDPHAHIQQYQAFLGRSPNEAAMVASGVVNSRGLSGGGCRSWRVGGKVGCRDWREKEKGDEQCMFKSWVRGEGEDAIISPMGREYRLVPQDPESKSTPSRLRKKPVCFLKATSRYESRN</sequence>
<name>A0A6L2KII7_TANCI</name>
<accession>A0A6L2KII7</accession>
<comment type="caution">
    <text evidence="2">The sequence shown here is derived from an EMBL/GenBank/DDBJ whole genome shotgun (WGS) entry which is preliminary data.</text>
</comment>
<organism evidence="2">
    <name type="scientific">Tanacetum cinerariifolium</name>
    <name type="common">Dalmatian daisy</name>
    <name type="synonym">Chrysanthemum cinerariifolium</name>
    <dbReference type="NCBI Taxonomy" id="118510"/>
    <lineage>
        <taxon>Eukaryota</taxon>
        <taxon>Viridiplantae</taxon>
        <taxon>Streptophyta</taxon>
        <taxon>Embryophyta</taxon>
        <taxon>Tracheophyta</taxon>
        <taxon>Spermatophyta</taxon>
        <taxon>Magnoliopsida</taxon>
        <taxon>eudicotyledons</taxon>
        <taxon>Gunneridae</taxon>
        <taxon>Pentapetalae</taxon>
        <taxon>asterids</taxon>
        <taxon>campanulids</taxon>
        <taxon>Asterales</taxon>
        <taxon>Asteraceae</taxon>
        <taxon>Asteroideae</taxon>
        <taxon>Anthemideae</taxon>
        <taxon>Anthemidinae</taxon>
        <taxon>Tanacetum</taxon>
    </lineage>
</organism>
<keyword evidence="2" id="KW-0808">Transferase</keyword>
<feature type="region of interest" description="Disordered" evidence="1">
    <location>
        <begin position="1"/>
        <end position="34"/>
    </location>
</feature>
<dbReference type="AlphaFoldDB" id="A0A6L2KII7"/>
<evidence type="ECO:0000313" key="2">
    <source>
        <dbReference type="EMBL" id="GEU48729.1"/>
    </source>
</evidence>
<keyword evidence="2" id="KW-0548">Nucleotidyltransferase</keyword>
<proteinExistence type="predicted"/>
<protein>
    <submittedName>
        <fullName evidence="2">Reverse transcriptase domain-containing protein</fullName>
    </submittedName>
</protein>
<feature type="compositionally biased region" description="Low complexity" evidence="1">
    <location>
        <begin position="1"/>
        <end position="25"/>
    </location>
</feature>
<dbReference type="GO" id="GO:0003964">
    <property type="term" value="F:RNA-directed DNA polymerase activity"/>
    <property type="evidence" value="ECO:0007669"/>
    <property type="project" value="UniProtKB-KW"/>
</dbReference>
<evidence type="ECO:0000256" key="1">
    <source>
        <dbReference type="SAM" id="MobiDB-lite"/>
    </source>
</evidence>
<gene>
    <name evidence="2" type="ORF">Tci_020707</name>
</gene>